<feature type="domain" description="BTB" evidence="5">
    <location>
        <begin position="796"/>
        <end position="862"/>
    </location>
</feature>
<reference evidence="6 7" key="1">
    <citation type="submission" date="2018-11" db="EMBL/GenBank/DDBJ databases">
        <title>Genome sequence of Apiotrichum porosum DSM 27194.</title>
        <authorList>
            <person name="Aliyu H."/>
            <person name="Gorte O."/>
            <person name="Ochsenreither K."/>
        </authorList>
    </citation>
    <scope>NUCLEOTIDE SEQUENCE [LARGE SCALE GENOMIC DNA]</scope>
    <source>
        <strain evidence="6 7">DSM 27194</strain>
    </source>
</reference>
<dbReference type="InterPro" id="IPR011333">
    <property type="entry name" value="SKP1/BTB/POZ_sf"/>
</dbReference>
<dbReference type="PROSITE" id="PS50097">
    <property type="entry name" value="BTB"/>
    <property type="match status" value="2"/>
</dbReference>
<feature type="repeat" description="RCC1" evidence="3">
    <location>
        <begin position="230"/>
        <end position="279"/>
    </location>
</feature>
<feature type="compositionally biased region" description="Low complexity" evidence="4">
    <location>
        <begin position="1115"/>
        <end position="1127"/>
    </location>
</feature>
<dbReference type="OrthoDB" id="1893551at2759"/>
<dbReference type="RefSeq" id="XP_028474881.1">
    <property type="nucleotide sequence ID" value="XM_028624713.1"/>
</dbReference>
<feature type="repeat" description="ANK" evidence="2">
    <location>
        <begin position="102"/>
        <end position="135"/>
    </location>
</feature>
<evidence type="ECO:0000313" key="7">
    <source>
        <dbReference type="Proteomes" id="UP000279236"/>
    </source>
</evidence>
<feature type="repeat" description="RCC1" evidence="3">
    <location>
        <begin position="280"/>
        <end position="345"/>
    </location>
</feature>
<evidence type="ECO:0000256" key="1">
    <source>
        <dbReference type="ARBA" id="ARBA00022737"/>
    </source>
</evidence>
<dbReference type="InterPro" id="IPR009091">
    <property type="entry name" value="RCC1/BLIP-II"/>
</dbReference>
<feature type="repeat" description="RCC1" evidence="3">
    <location>
        <begin position="345"/>
        <end position="396"/>
    </location>
</feature>
<feature type="compositionally biased region" description="Polar residues" evidence="4">
    <location>
        <begin position="1457"/>
        <end position="1466"/>
    </location>
</feature>
<evidence type="ECO:0000313" key="6">
    <source>
        <dbReference type="EMBL" id="RSH79772.1"/>
    </source>
</evidence>
<feature type="compositionally biased region" description="Low complexity" evidence="4">
    <location>
        <begin position="33"/>
        <end position="43"/>
    </location>
</feature>
<dbReference type="STRING" id="105984.A0A427XLX0"/>
<dbReference type="Gene3D" id="3.30.710.10">
    <property type="entry name" value="Potassium Channel Kv1.1, Chain A"/>
    <property type="match status" value="2"/>
</dbReference>
<dbReference type="SMART" id="SM00248">
    <property type="entry name" value="ANK"/>
    <property type="match status" value="2"/>
</dbReference>
<dbReference type="EMBL" id="RSCE01000009">
    <property type="protein sequence ID" value="RSH79772.1"/>
    <property type="molecule type" value="Genomic_DNA"/>
</dbReference>
<dbReference type="SUPFAM" id="SSF50985">
    <property type="entry name" value="RCC1/BLIP-II"/>
    <property type="match status" value="1"/>
</dbReference>
<dbReference type="InterPro" id="IPR036770">
    <property type="entry name" value="Ankyrin_rpt-contain_sf"/>
</dbReference>
<evidence type="ECO:0000256" key="3">
    <source>
        <dbReference type="PROSITE-ProRule" id="PRU00235"/>
    </source>
</evidence>
<dbReference type="GeneID" id="39593973"/>
<feature type="region of interest" description="Disordered" evidence="4">
    <location>
        <begin position="22"/>
        <end position="43"/>
    </location>
</feature>
<dbReference type="InterPro" id="IPR000210">
    <property type="entry name" value="BTB/POZ_dom"/>
</dbReference>
<feature type="region of interest" description="Disordered" evidence="4">
    <location>
        <begin position="1341"/>
        <end position="1466"/>
    </location>
</feature>
<feature type="region of interest" description="Disordered" evidence="4">
    <location>
        <begin position="1225"/>
        <end position="1260"/>
    </location>
</feature>
<feature type="compositionally biased region" description="Low complexity" evidence="4">
    <location>
        <begin position="1240"/>
        <end position="1249"/>
    </location>
</feature>
<dbReference type="PROSITE" id="PS50088">
    <property type="entry name" value="ANK_REPEAT"/>
    <property type="match status" value="1"/>
</dbReference>
<accession>A0A427XLX0</accession>
<dbReference type="PROSITE" id="PS50012">
    <property type="entry name" value="RCC1_3"/>
    <property type="match status" value="4"/>
</dbReference>
<dbReference type="Pfam" id="PF12796">
    <property type="entry name" value="Ank_2"/>
    <property type="match status" value="1"/>
</dbReference>
<gene>
    <name evidence="6" type="ORF">EHS24_009430</name>
</gene>
<keyword evidence="2" id="KW-0040">ANK repeat</keyword>
<feature type="region of interest" description="Disordered" evidence="4">
    <location>
        <begin position="1015"/>
        <end position="1038"/>
    </location>
</feature>
<evidence type="ECO:0000256" key="4">
    <source>
        <dbReference type="SAM" id="MobiDB-lite"/>
    </source>
</evidence>
<evidence type="ECO:0000256" key="2">
    <source>
        <dbReference type="PROSITE-ProRule" id="PRU00023"/>
    </source>
</evidence>
<dbReference type="Pfam" id="PF00651">
    <property type="entry name" value="BTB"/>
    <property type="match status" value="2"/>
</dbReference>
<organism evidence="6 7">
    <name type="scientific">Apiotrichum porosum</name>
    <dbReference type="NCBI Taxonomy" id="105984"/>
    <lineage>
        <taxon>Eukaryota</taxon>
        <taxon>Fungi</taxon>
        <taxon>Dikarya</taxon>
        <taxon>Basidiomycota</taxon>
        <taxon>Agaricomycotina</taxon>
        <taxon>Tremellomycetes</taxon>
        <taxon>Trichosporonales</taxon>
        <taxon>Trichosporonaceae</taxon>
        <taxon>Apiotrichum</taxon>
    </lineage>
</organism>
<dbReference type="PROSITE" id="PS50297">
    <property type="entry name" value="ANK_REP_REGION"/>
    <property type="match status" value="1"/>
</dbReference>
<dbReference type="Gene3D" id="1.25.40.20">
    <property type="entry name" value="Ankyrin repeat-containing domain"/>
    <property type="match status" value="1"/>
</dbReference>
<feature type="compositionally biased region" description="Basic residues" evidence="4">
    <location>
        <begin position="1444"/>
        <end position="1456"/>
    </location>
</feature>
<name>A0A427XLX0_9TREE</name>
<feature type="region of interest" description="Disordered" evidence="4">
    <location>
        <begin position="1115"/>
        <end position="1167"/>
    </location>
</feature>
<dbReference type="InterPro" id="IPR002110">
    <property type="entry name" value="Ankyrin_rpt"/>
</dbReference>
<dbReference type="SUPFAM" id="SSF54695">
    <property type="entry name" value="POZ domain"/>
    <property type="match status" value="2"/>
</dbReference>
<proteinExistence type="predicted"/>
<feature type="compositionally biased region" description="Gly residues" evidence="4">
    <location>
        <begin position="1355"/>
        <end position="1370"/>
    </location>
</feature>
<dbReference type="InterPro" id="IPR051625">
    <property type="entry name" value="Signaling_Regulatory_Domain"/>
</dbReference>
<keyword evidence="1" id="KW-0677">Repeat</keyword>
<feature type="compositionally biased region" description="Low complexity" evidence="4">
    <location>
        <begin position="1136"/>
        <end position="1153"/>
    </location>
</feature>
<dbReference type="CDD" id="cd18186">
    <property type="entry name" value="BTB_POZ_ZBTB_KLHL-like"/>
    <property type="match status" value="2"/>
</dbReference>
<dbReference type="InterPro" id="IPR000408">
    <property type="entry name" value="Reg_chr_condens"/>
</dbReference>
<dbReference type="PANTHER" id="PTHR22872">
    <property type="entry name" value="BTK-BINDING PROTEIN-RELATED"/>
    <property type="match status" value="1"/>
</dbReference>
<dbReference type="Pfam" id="PF13540">
    <property type="entry name" value="RCC1_2"/>
    <property type="match status" value="1"/>
</dbReference>
<dbReference type="Gene3D" id="2.130.10.30">
    <property type="entry name" value="Regulator of chromosome condensation 1/beta-lactamase-inhibitor protein II"/>
    <property type="match status" value="1"/>
</dbReference>
<sequence length="1466" mass="157890">MPNLHAHYYHGNVKAFRQELDGTPAVNGGQRSGAGPSSASGGRSWTLTAFAQPVKGDPNERDAFGRTVLHIAASTDTPQAYAFFSVLLRNPNLSVNLQDYESGYTALHRALYAGNIRAARDLLLRNDIDVSVKDTEGLTAFDLYNGTVEGTNPPSGDIDGTDLFVWGVNRNYSLGTGDSSDKAWPDRVHLLTQRQASDHPDPAQRFYNVGVKDAVMAKLHTGVVTTEARGNLSLCGFGAHGRLGRAVHSQMALSPLPDMPHTFTKLALGQDHTLALTSGGYILAWGSNRYCQLGYPMDDKPANPFARDGDDSVQTTPKRIVGPLKKEWVRGVAAGRMSSACWTADAVWTWGTNQGHLGYEKASTPTQVNPRKVTAISQPVIDVALSDYAMLCLLDSLEVLCFHHDTHFKINFSSPQRSLKAPKNPGQVTMDPNIVKVTVCGQTFATLSQKGDVCTFQLPHPSEEAAKDVRDRHVIVKPQIQWALRKNFTAVKDMALGSDGAIIICTHSGHVFVRQRIKAGSGKLKFSRIPYLQRIIKVATNDSGAFAAIRVDARPTKIVSVGKTLEEDMFLLQPHVRRFENQMTAEDFDARVAAVTKQNAEDDEDEASNSVARDSVVATSLCQILSRWRASDAETSLFAWSESLLGSDVSLVVGDHSIPAHSVLLSLRSPVFARLLSGGAVEGFTLRPKNEDTYTVDMADAHPLVPLLLLQYLYSDEVAAIWDSRVVFLLSTKFPDLKLPIAQIKADLRRYAEILELAPLLPVLSLGSKSAIATKTLATDLSAFFARTSTPPSSTCDVVIALEDREVACQSVLLRARVPFFESMFADRDWTLDRRADGKVVVRMDHLRWRPMRLVFRYIHEGVEDDLFDYLHQETLDEFLDFVFEVLAAATELLMDRLVLVCSRVIARHCNPYNAAALATEASFYQASTLKQSIFDYIIECMETMLESGLLDDMDDDVLRDLMATVSRKQLDKAMVPRSGVFVTELMSRHREWLALQDIPVPRVRAPIKWKPRSPLLQPSDYQGARSPRSPLATPDFKPLQPSSAVDEIFSMDDDDVPHQPSPNVYGAVSSSSRPMTPLSLGCAGSSLGKAAVWKSKTVQAEKVDLRDIMAEAAASRSPRAIPSTPAKVPVRGANGSPSLTPSRGPTGTTPGSAGAPWRAVAPATRTSFSAVQSQQAATTTSPVSASTAALSTSPVANVLSRPAGSMASPVPATSANRVITPVRLPTNATPQRRTGATGPAWSTPTTYAAPPPRPSPVTNYASISTSPQFQFQPQSPPQAPAQAFSLLAIQQEEAAAAALASQKAQLKSFAEIQAEETAKKAEAAREVEFMRWWQEEEARLAQFAGGAGPSAPGGASGSTGGGTSGSGGRGRGRGTQKRVPARGGRGGGRGGRQQADGREPKEPKEPKERVSNRDPREARIDDGDVGVGGSSGAGGGGGGGGKGKGRGGGARRGKPSNKTETAVSS</sequence>
<feature type="compositionally biased region" description="Basic residues" evidence="4">
    <location>
        <begin position="1371"/>
        <end position="1381"/>
    </location>
</feature>
<feature type="compositionally biased region" description="Gly residues" evidence="4">
    <location>
        <begin position="1426"/>
        <end position="1443"/>
    </location>
</feature>
<keyword evidence="7" id="KW-1185">Reference proteome</keyword>
<dbReference type="PANTHER" id="PTHR22872:SF2">
    <property type="entry name" value="INHIBITOR OF BRUTON TYROSINE KINASE"/>
    <property type="match status" value="1"/>
</dbReference>
<dbReference type="SMART" id="SM00225">
    <property type="entry name" value="BTB"/>
    <property type="match status" value="2"/>
</dbReference>
<protein>
    <recommendedName>
        <fullName evidence="5">BTB domain-containing protein</fullName>
    </recommendedName>
</protein>
<comment type="caution">
    <text evidence="6">The sequence shown here is derived from an EMBL/GenBank/DDBJ whole genome shotgun (WGS) entry which is preliminary data.</text>
</comment>
<feature type="domain" description="BTB" evidence="5">
    <location>
        <begin position="647"/>
        <end position="718"/>
    </location>
</feature>
<evidence type="ECO:0000259" key="5">
    <source>
        <dbReference type="PROSITE" id="PS50097"/>
    </source>
</evidence>
<dbReference type="SUPFAM" id="SSF48403">
    <property type="entry name" value="Ankyrin repeat"/>
    <property type="match status" value="1"/>
</dbReference>
<feature type="compositionally biased region" description="Basic and acidic residues" evidence="4">
    <location>
        <begin position="1396"/>
        <end position="1423"/>
    </location>
</feature>
<dbReference type="Proteomes" id="UP000279236">
    <property type="component" value="Unassembled WGS sequence"/>
</dbReference>
<feature type="repeat" description="RCC1" evidence="3">
    <location>
        <begin position="161"/>
        <end position="227"/>
    </location>
</feature>